<feature type="domain" description="MULE transposase" evidence="4">
    <location>
        <begin position="594"/>
        <end position="688"/>
    </location>
</feature>
<dbReference type="AlphaFoldDB" id="A0A4Y7K9W9"/>
<keyword evidence="2" id="KW-0143">Chaperone</keyword>
<dbReference type="Pfam" id="PF00956">
    <property type="entry name" value="NAP"/>
    <property type="match status" value="1"/>
</dbReference>
<dbReference type="Proteomes" id="UP000316621">
    <property type="component" value="Chromosome 7"/>
</dbReference>
<dbReference type="GO" id="GO:0042393">
    <property type="term" value="F:histone binding"/>
    <property type="evidence" value="ECO:0007669"/>
    <property type="project" value="UniProtKB-ARBA"/>
</dbReference>
<dbReference type="PANTHER" id="PTHR31569">
    <property type="entry name" value="SWIM-TYPE DOMAIN-CONTAINING PROTEIN"/>
    <property type="match status" value="1"/>
</dbReference>
<evidence type="ECO:0000256" key="3">
    <source>
        <dbReference type="SAM" id="MobiDB-lite"/>
    </source>
</evidence>
<dbReference type="InterPro" id="IPR018289">
    <property type="entry name" value="MULE_transposase_dom"/>
</dbReference>
<dbReference type="Gene3D" id="1.20.5.1500">
    <property type="match status" value="1"/>
</dbReference>
<feature type="compositionally biased region" description="Acidic residues" evidence="3">
    <location>
        <begin position="243"/>
        <end position="258"/>
    </location>
</feature>
<feature type="region of interest" description="Disordered" evidence="3">
    <location>
        <begin position="430"/>
        <end position="449"/>
    </location>
</feature>
<feature type="region of interest" description="Disordered" evidence="3">
    <location>
        <begin position="234"/>
        <end position="346"/>
    </location>
</feature>
<feature type="compositionally biased region" description="Acidic residues" evidence="3">
    <location>
        <begin position="280"/>
        <end position="293"/>
    </location>
</feature>
<reference evidence="5 6" key="1">
    <citation type="journal article" date="2018" name="Science">
        <title>The opium poppy genome and morphinan production.</title>
        <authorList>
            <person name="Guo L."/>
            <person name="Winzer T."/>
            <person name="Yang X."/>
            <person name="Li Y."/>
            <person name="Ning Z."/>
            <person name="He Z."/>
            <person name="Teodor R."/>
            <person name="Lu Y."/>
            <person name="Bowser T.A."/>
            <person name="Graham I.A."/>
            <person name="Ye K."/>
        </authorList>
    </citation>
    <scope>NUCLEOTIDE SEQUENCE [LARGE SCALE GENOMIC DNA]</scope>
    <source>
        <strain evidence="6">cv. HN1</strain>
        <tissue evidence="5">Leaves</tissue>
    </source>
</reference>
<dbReference type="Pfam" id="PF10551">
    <property type="entry name" value="MULE"/>
    <property type="match status" value="1"/>
</dbReference>
<dbReference type="GO" id="GO:0006334">
    <property type="term" value="P:nucleosome assembly"/>
    <property type="evidence" value="ECO:0007669"/>
    <property type="project" value="InterPro"/>
</dbReference>
<evidence type="ECO:0000313" key="5">
    <source>
        <dbReference type="EMBL" id="RZC69677.1"/>
    </source>
</evidence>
<organism evidence="5 6">
    <name type="scientific">Papaver somniferum</name>
    <name type="common">Opium poppy</name>
    <dbReference type="NCBI Taxonomy" id="3469"/>
    <lineage>
        <taxon>Eukaryota</taxon>
        <taxon>Viridiplantae</taxon>
        <taxon>Streptophyta</taxon>
        <taxon>Embryophyta</taxon>
        <taxon>Tracheophyta</taxon>
        <taxon>Spermatophyta</taxon>
        <taxon>Magnoliopsida</taxon>
        <taxon>Ranunculales</taxon>
        <taxon>Papaveraceae</taxon>
        <taxon>Papaveroideae</taxon>
        <taxon>Papaver</taxon>
    </lineage>
</organism>
<sequence>MVATTRRKSKITKKNAAEESEHIEEGKPSIQKLQDLQDELDEVKDEANEKILKLEHKYKEKWRSVYHKRKKLITSIPDFWLTAFLNHPGLGDLITEDDRKVFKYLKSLDVEEFKNVKSTYSITFNFSPNPYFEDANLSKTFSFSDEGMATKITGTKIKWKEGMDIANGVNREKKGSKRPFVEESALNRAHDISHIDRVPFGYSFFTWFNEAQQEFPEGIHDEVAEIIKGDLWPNPLKYFNNVSDEDGSEGEEEDEKDSDGEKNGDEEFEVDGDGEKVSDEDGSEGEEEDEKDSDGEKNGDEEFEVDGDGEKVSDEDGSEGEEENEKDSDGEKKVAGDGEKNLDNHISTSLDVGTDLVQSHENELSLTVDVGHVFQTDLVFDSRDHIIQWCQEVGKQNKIVIVIIKSQKPIAGKKARLTLGCERGGFFRNHKKKSEQLKEKPRQRKRATGTKKCGCPFALKGVWSPGDKWKLEVQCGRHNHELAVGNSYVGRLKEDERQLLIEMTKSGLRPRQVLKTIKQTREGNMSTMRTIYNARSRLRLGDMERRSAMQQVMKLLSEHHYVEWHRMDTETNEVKDILWAHPESLQLAKCFPSVLLVDCTYKTKRYRMPLFEIVGVTSTCKTFTVAFGIMEAETEAHYSWALSCLRTIYDAESLPSVFVTEKESALIRGISDIFPQASQLLCTYHISKDVASNCKKHFQNSEELDIFLKEWNEITQAKTHIDFYDGFAEFERKWVNYPACLRYLRETWLEQKEHFVSSWTSEVKHFGYTTTNRAKKAHSELKQHLRSSKRNYTSCWMAMHRMIIGEIIAVKASFEKTLSTLQPSYSSPAFNELRGLVSHHALDLLVMELSWDIEVDIDGSDCRCAISFTHGLPCVHKIVGFAQEGRPIPLSEIDPHWRTLTAIPTTKRHSDSDYLPDWDLFKQKWETSTEEERQGMWRKLKHIVTPTLIMTEEPSPFDCLEDQIVEPTLDATEKSSDCGSLEEQTTQNPVDSDHMEDQIVTSVLTTAEEPSSCVALDVVIPNSTKVPEPDDCKHTEDPTVTLTLSIAEEPSNLVHVEDKMITPTDSDASTR</sequence>
<evidence type="ECO:0000256" key="2">
    <source>
        <dbReference type="ARBA" id="ARBA00023186"/>
    </source>
</evidence>
<accession>A0A4Y7K9W9</accession>
<feature type="region of interest" description="Disordered" evidence="3">
    <location>
        <begin position="1"/>
        <end position="31"/>
    </location>
</feature>
<proteinExistence type="inferred from homology"/>
<evidence type="ECO:0000259" key="4">
    <source>
        <dbReference type="Pfam" id="PF10551"/>
    </source>
</evidence>
<feature type="region of interest" description="Disordered" evidence="3">
    <location>
        <begin position="971"/>
        <end position="990"/>
    </location>
</feature>
<feature type="compositionally biased region" description="Basic and acidic residues" evidence="3">
    <location>
        <begin position="15"/>
        <end position="27"/>
    </location>
</feature>
<dbReference type="STRING" id="3469.A0A4Y7K9W9"/>
<dbReference type="SUPFAM" id="SSF143113">
    <property type="entry name" value="NAP-like"/>
    <property type="match status" value="1"/>
</dbReference>
<dbReference type="InterPro" id="IPR002164">
    <property type="entry name" value="NAP_family"/>
</dbReference>
<dbReference type="PANTHER" id="PTHR31569:SF4">
    <property type="entry name" value="SWIM-TYPE DOMAIN-CONTAINING PROTEIN"/>
    <property type="match status" value="1"/>
</dbReference>
<dbReference type="Gramene" id="RZC69677">
    <property type="protein sequence ID" value="RZC69677"/>
    <property type="gene ID" value="C5167_033232"/>
</dbReference>
<gene>
    <name evidence="5" type="ORF">C5167_033232</name>
</gene>
<feature type="compositionally biased region" description="Basic and acidic residues" evidence="3">
    <location>
        <begin position="327"/>
        <end position="343"/>
    </location>
</feature>
<evidence type="ECO:0000313" key="6">
    <source>
        <dbReference type="Proteomes" id="UP000316621"/>
    </source>
</evidence>
<name>A0A4Y7K9W9_PAPSO</name>
<protein>
    <recommendedName>
        <fullName evidence="4">MULE transposase domain-containing protein</fullName>
    </recommendedName>
</protein>
<dbReference type="InterPro" id="IPR037231">
    <property type="entry name" value="NAP-like_sf"/>
</dbReference>
<dbReference type="EMBL" id="CM010721">
    <property type="protein sequence ID" value="RZC69677.1"/>
    <property type="molecule type" value="Genomic_DNA"/>
</dbReference>
<dbReference type="Gene3D" id="3.30.1120.90">
    <property type="entry name" value="Nucleosome assembly protein"/>
    <property type="match status" value="1"/>
</dbReference>
<feature type="compositionally biased region" description="Basic residues" evidence="3">
    <location>
        <begin position="1"/>
        <end position="13"/>
    </location>
</feature>
<dbReference type="GO" id="GO:0005634">
    <property type="term" value="C:nucleus"/>
    <property type="evidence" value="ECO:0007669"/>
    <property type="project" value="InterPro"/>
</dbReference>
<comment type="similarity">
    <text evidence="1">Belongs to the nucleosome assembly protein (NAP) family.</text>
</comment>
<evidence type="ECO:0000256" key="1">
    <source>
        <dbReference type="ARBA" id="ARBA00009947"/>
    </source>
</evidence>
<feature type="compositionally biased region" description="Acidic residues" evidence="3">
    <location>
        <begin position="315"/>
        <end position="326"/>
    </location>
</feature>
<dbReference type="InterPro" id="IPR052579">
    <property type="entry name" value="Zinc_finger_SWIM"/>
</dbReference>
<keyword evidence="6" id="KW-1185">Reference proteome</keyword>
<dbReference type="GO" id="GO:0000724">
    <property type="term" value="P:double-strand break repair via homologous recombination"/>
    <property type="evidence" value="ECO:0007669"/>
    <property type="project" value="UniProtKB-ARBA"/>
</dbReference>